<dbReference type="EMBL" id="KN824866">
    <property type="protein sequence ID" value="KIK99212.1"/>
    <property type="molecule type" value="Genomic_DNA"/>
</dbReference>
<dbReference type="InParanoid" id="A0A0D0DKY5"/>
<organism evidence="1 2">
    <name type="scientific">Paxillus rubicundulus Ve08.2h10</name>
    <dbReference type="NCBI Taxonomy" id="930991"/>
    <lineage>
        <taxon>Eukaryota</taxon>
        <taxon>Fungi</taxon>
        <taxon>Dikarya</taxon>
        <taxon>Basidiomycota</taxon>
        <taxon>Agaricomycotina</taxon>
        <taxon>Agaricomycetes</taxon>
        <taxon>Agaricomycetidae</taxon>
        <taxon>Boletales</taxon>
        <taxon>Paxilineae</taxon>
        <taxon>Paxillaceae</taxon>
        <taxon>Paxillus</taxon>
    </lineage>
</organism>
<name>A0A0D0DKY5_9AGAM</name>
<dbReference type="HOGENOM" id="CLU_3033058_0_0_1"/>
<accession>A0A0D0DKY5</accession>
<evidence type="ECO:0000313" key="2">
    <source>
        <dbReference type="Proteomes" id="UP000054538"/>
    </source>
</evidence>
<protein>
    <submittedName>
        <fullName evidence="1">Uncharacterized protein</fullName>
    </submittedName>
</protein>
<gene>
    <name evidence="1" type="ORF">PAXRUDRAFT_822979</name>
</gene>
<evidence type="ECO:0000313" key="1">
    <source>
        <dbReference type="EMBL" id="KIK99212.1"/>
    </source>
</evidence>
<sequence length="55" mass="6277">MNPITHRVDCLRASRRDATLSEYPHVINLTARSCGLRINPFPADQFPFIVDHVNT</sequence>
<dbReference type="AlphaFoldDB" id="A0A0D0DKY5"/>
<keyword evidence="2" id="KW-1185">Reference proteome</keyword>
<dbReference type="Proteomes" id="UP000054538">
    <property type="component" value="Unassembled WGS sequence"/>
</dbReference>
<proteinExistence type="predicted"/>
<reference evidence="1 2" key="1">
    <citation type="submission" date="2014-04" db="EMBL/GenBank/DDBJ databases">
        <authorList>
            <consortium name="DOE Joint Genome Institute"/>
            <person name="Kuo A."/>
            <person name="Kohler A."/>
            <person name="Jargeat P."/>
            <person name="Nagy L.G."/>
            <person name="Floudas D."/>
            <person name="Copeland A."/>
            <person name="Barry K.W."/>
            <person name="Cichocki N."/>
            <person name="Veneault-Fourrey C."/>
            <person name="LaButti K."/>
            <person name="Lindquist E.A."/>
            <person name="Lipzen A."/>
            <person name="Lundell T."/>
            <person name="Morin E."/>
            <person name="Murat C."/>
            <person name="Sun H."/>
            <person name="Tunlid A."/>
            <person name="Henrissat B."/>
            <person name="Grigoriev I.V."/>
            <person name="Hibbett D.S."/>
            <person name="Martin F."/>
            <person name="Nordberg H.P."/>
            <person name="Cantor M.N."/>
            <person name="Hua S.X."/>
        </authorList>
    </citation>
    <scope>NUCLEOTIDE SEQUENCE [LARGE SCALE GENOMIC DNA]</scope>
    <source>
        <strain evidence="1 2">Ve08.2h10</strain>
    </source>
</reference>
<reference evidence="2" key="2">
    <citation type="submission" date="2015-01" db="EMBL/GenBank/DDBJ databases">
        <title>Evolutionary Origins and Diversification of the Mycorrhizal Mutualists.</title>
        <authorList>
            <consortium name="DOE Joint Genome Institute"/>
            <consortium name="Mycorrhizal Genomics Consortium"/>
            <person name="Kohler A."/>
            <person name="Kuo A."/>
            <person name="Nagy L.G."/>
            <person name="Floudas D."/>
            <person name="Copeland A."/>
            <person name="Barry K.W."/>
            <person name="Cichocki N."/>
            <person name="Veneault-Fourrey C."/>
            <person name="LaButti K."/>
            <person name="Lindquist E.A."/>
            <person name="Lipzen A."/>
            <person name="Lundell T."/>
            <person name="Morin E."/>
            <person name="Murat C."/>
            <person name="Riley R."/>
            <person name="Ohm R."/>
            <person name="Sun H."/>
            <person name="Tunlid A."/>
            <person name="Henrissat B."/>
            <person name="Grigoriev I.V."/>
            <person name="Hibbett D.S."/>
            <person name="Martin F."/>
        </authorList>
    </citation>
    <scope>NUCLEOTIDE SEQUENCE [LARGE SCALE GENOMIC DNA]</scope>
    <source>
        <strain evidence="2">Ve08.2h10</strain>
    </source>
</reference>